<evidence type="ECO:0000313" key="1">
    <source>
        <dbReference type="EMBL" id="KAK3720892.1"/>
    </source>
</evidence>
<dbReference type="Proteomes" id="UP001281147">
    <property type="component" value="Unassembled WGS sequence"/>
</dbReference>
<gene>
    <name evidence="1" type="ORF">LTR37_003555</name>
</gene>
<dbReference type="EMBL" id="JAUTXU010000020">
    <property type="protein sequence ID" value="KAK3720892.1"/>
    <property type="molecule type" value="Genomic_DNA"/>
</dbReference>
<accession>A0ACC3NQ44</accession>
<proteinExistence type="predicted"/>
<organism evidence="1 2">
    <name type="scientific">Vermiconidia calcicola</name>
    <dbReference type="NCBI Taxonomy" id="1690605"/>
    <lineage>
        <taxon>Eukaryota</taxon>
        <taxon>Fungi</taxon>
        <taxon>Dikarya</taxon>
        <taxon>Ascomycota</taxon>
        <taxon>Pezizomycotina</taxon>
        <taxon>Dothideomycetes</taxon>
        <taxon>Dothideomycetidae</taxon>
        <taxon>Mycosphaerellales</taxon>
        <taxon>Extremaceae</taxon>
        <taxon>Vermiconidia</taxon>
    </lineage>
</organism>
<name>A0ACC3NQ44_9PEZI</name>
<reference evidence="1" key="1">
    <citation type="submission" date="2023-07" db="EMBL/GenBank/DDBJ databases">
        <title>Black Yeasts Isolated from many extreme environments.</title>
        <authorList>
            <person name="Coleine C."/>
            <person name="Stajich J.E."/>
            <person name="Selbmann L."/>
        </authorList>
    </citation>
    <scope>NUCLEOTIDE SEQUENCE</scope>
    <source>
        <strain evidence="1">CCFEE 5714</strain>
    </source>
</reference>
<keyword evidence="2" id="KW-1185">Reference proteome</keyword>
<comment type="caution">
    <text evidence="1">The sequence shown here is derived from an EMBL/GenBank/DDBJ whole genome shotgun (WGS) entry which is preliminary data.</text>
</comment>
<protein>
    <submittedName>
        <fullName evidence="1">Uncharacterized protein</fullName>
    </submittedName>
</protein>
<evidence type="ECO:0000313" key="2">
    <source>
        <dbReference type="Proteomes" id="UP001281147"/>
    </source>
</evidence>
<sequence length="541" mass="62123">MELDYDSIIIGGGFGGIFHLHHLRKLGFSAHLFEAGAKLGGIWYWNCYPGARVDTEVPVYQIPELELNSEFDWKEKYPGREALRDYFEHIDKVWGLKKDISFNSRVTGAQWDNEKLRWDVKIAQMQLNGPTEITRHSKSIILCTGFASKPYYPPFADPKKFKGLMYHTSAWPQESMSMKDKRVAVIGTGASGVQVVQTIAPEVKSMTVYQRTPNYALPMGNNELPQERLDYYREKYPELVEKMNTTYAGFLYDFHPGECMKATPEEREALFEELYHKGGLHFWLGTYQDILKNKEANNFAYEFWRRKTQARVHDKEKAEKLAPANPPHPYGTKRVSLEMNFFEAFNQENVDVIALKENPIDTFTEKGIRTADGEEREFDLIVLATGFDAISGGIVQIDVRGEDGRSIKEKWSDGIRTHLGMASRNFPNMFIIYGPQAPTAFATGAYSAQVQGRWVGDCLSYLRDNEYSKIQPTVEAEEEWNEHVNEVAQAGLFSETESWYFGTNIPGKRKEALNYMGGMQMYKQKLRENRENGYASFDLEK</sequence>